<sequence>MRGVGAVLAVIGLLTLGVGVNGFAATDDGSKLMIKSPAAGATVGSDVEVVYELTKGSQATHAHCFVDGEYQKGWKGTVKGMAPGSHEIKVVAADKDHQTLAAEASVKVEVQ</sequence>
<reference evidence="1 2" key="1">
    <citation type="journal article" date="2020" name="ISME J.">
        <title>Enrichment and physiological characterization of a novel comammox Nitrospira indicates ammonium inhibition of complete nitrification.</title>
        <authorList>
            <person name="Sakoula D."/>
            <person name="Koch H."/>
            <person name="Frank J."/>
            <person name="Jetten M.S.M."/>
            <person name="van Kessel M.A.H.J."/>
            <person name="Lucker S."/>
        </authorList>
    </citation>
    <scope>NUCLEOTIDE SEQUENCE [LARGE SCALE GENOMIC DNA]</scope>
    <source>
        <strain evidence="1">Comreactor17</strain>
    </source>
</reference>
<dbReference type="EMBL" id="CP047423">
    <property type="protein sequence ID" value="QPD03233.1"/>
    <property type="molecule type" value="Genomic_DNA"/>
</dbReference>
<name>A0A7S8FCC0_9BACT</name>
<organism evidence="1 2">
    <name type="scientific">Candidatus Nitrospira kreftii</name>
    <dbReference type="NCBI Taxonomy" id="2652173"/>
    <lineage>
        <taxon>Bacteria</taxon>
        <taxon>Pseudomonadati</taxon>
        <taxon>Nitrospirota</taxon>
        <taxon>Nitrospiria</taxon>
        <taxon>Nitrospirales</taxon>
        <taxon>Nitrospiraceae</taxon>
        <taxon>Nitrospira</taxon>
    </lineage>
</organism>
<gene>
    <name evidence="1" type="ORF">Nkreftii_001007</name>
</gene>
<proteinExistence type="predicted"/>
<accession>A0A7S8FCC0</accession>
<evidence type="ECO:0000313" key="2">
    <source>
        <dbReference type="Proteomes" id="UP000593737"/>
    </source>
</evidence>
<protein>
    <submittedName>
        <fullName evidence="1">Uncharacterized protein</fullName>
    </submittedName>
</protein>
<dbReference type="Proteomes" id="UP000593737">
    <property type="component" value="Chromosome"/>
</dbReference>
<dbReference type="KEGG" id="nkf:Nkreftii_001007"/>
<evidence type="ECO:0000313" key="1">
    <source>
        <dbReference type="EMBL" id="QPD03233.1"/>
    </source>
</evidence>
<dbReference type="AlphaFoldDB" id="A0A7S8FCC0"/>